<sequence>MKLKLYEDSNFSKVSNYFLKDAYYTAHPIDTLKISVNNKKYHPVLSLDNDDNLICFFVLDEGSDKFKYTEENDSLLLRAFSTDSKYLRKGYATKTIESLAEFVKKEFPEIKQIVLGVNEKNLSAISLYLKTGFKDSGDRFLGKKGYQKVLLKDIK</sequence>
<dbReference type="Pfam" id="PF00583">
    <property type="entry name" value="Acetyltransf_1"/>
    <property type="match status" value="1"/>
</dbReference>
<keyword evidence="3" id="KW-1185">Reference proteome</keyword>
<dbReference type="PROSITE" id="PS51186">
    <property type="entry name" value="GNAT"/>
    <property type="match status" value="1"/>
</dbReference>
<dbReference type="AlphaFoldDB" id="A0A1E8GNZ7"/>
<dbReference type="RefSeq" id="WP_070791653.1">
    <property type="nucleotide sequence ID" value="NZ_MKIR01000004.1"/>
</dbReference>
<dbReference type="Proteomes" id="UP000178622">
    <property type="component" value="Unassembled WGS sequence"/>
</dbReference>
<organism evidence="2 3">
    <name type="scientific">Floricoccus tropicus</name>
    <dbReference type="NCBI Taxonomy" id="1859473"/>
    <lineage>
        <taxon>Bacteria</taxon>
        <taxon>Bacillati</taxon>
        <taxon>Bacillota</taxon>
        <taxon>Bacilli</taxon>
        <taxon>Lactobacillales</taxon>
        <taxon>Streptococcaceae</taxon>
        <taxon>Floricoccus</taxon>
    </lineage>
</organism>
<evidence type="ECO:0000313" key="3">
    <source>
        <dbReference type="Proteomes" id="UP000178622"/>
    </source>
</evidence>
<dbReference type="InterPro" id="IPR000182">
    <property type="entry name" value="GNAT_dom"/>
</dbReference>
<evidence type="ECO:0000313" key="2">
    <source>
        <dbReference type="EMBL" id="OFI49990.1"/>
    </source>
</evidence>
<accession>A0A1E8GNZ7</accession>
<name>A0A1E8GNZ7_9LACT</name>
<reference evidence="3" key="1">
    <citation type="submission" date="2016-09" db="EMBL/GenBank/DDBJ databases">
        <title>Draft genome sequence of a novel species of the family Streptococcaceae isolated from flowers.</title>
        <authorList>
            <person name="Chuah L.-O."/>
            <person name="Yap K.-P."/>
            <person name="Thong K.L."/>
            <person name="Liong M.T."/>
            <person name="Ahmad R."/>
            <person name="Rusul G."/>
        </authorList>
    </citation>
    <scope>NUCLEOTIDE SEQUENCE [LARGE SCALE GENOMIC DNA]</scope>
    <source>
        <strain evidence="3">DF1</strain>
    </source>
</reference>
<dbReference type="InterPro" id="IPR016181">
    <property type="entry name" value="Acyl_CoA_acyltransferase"/>
</dbReference>
<dbReference type="Gene3D" id="3.40.630.30">
    <property type="match status" value="1"/>
</dbReference>
<dbReference type="STRING" id="1859473.BG261_10120"/>
<gene>
    <name evidence="2" type="ORF">BG261_10120</name>
</gene>
<feature type="domain" description="N-acetyltransferase" evidence="1">
    <location>
        <begin position="1"/>
        <end position="155"/>
    </location>
</feature>
<protein>
    <recommendedName>
        <fullName evidence="1">N-acetyltransferase domain-containing protein</fullName>
    </recommendedName>
</protein>
<dbReference type="OrthoDB" id="66776at2"/>
<evidence type="ECO:0000259" key="1">
    <source>
        <dbReference type="PROSITE" id="PS51186"/>
    </source>
</evidence>
<dbReference type="SUPFAM" id="SSF55729">
    <property type="entry name" value="Acyl-CoA N-acyltransferases (Nat)"/>
    <property type="match status" value="1"/>
</dbReference>
<dbReference type="GO" id="GO:0016747">
    <property type="term" value="F:acyltransferase activity, transferring groups other than amino-acyl groups"/>
    <property type="evidence" value="ECO:0007669"/>
    <property type="project" value="InterPro"/>
</dbReference>
<dbReference type="EMBL" id="MKIR01000004">
    <property type="protein sequence ID" value="OFI49990.1"/>
    <property type="molecule type" value="Genomic_DNA"/>
</dbReference>
<proteinExistence type="predicted"/>
<comment type="caution">
    <text evidence="2">The sequence shown here is derived from an EMBL/GenBank/DDBJ whole genome shotgun (WGS) entry which is preliminary data.</text>
</comment>